<sequence length="33" mass="3922">MGPEKFVLDRAKRQGLYEGRKEEIEQVSKKGWK</sequence>
<protein>
    <submittedName>
        <fullName evidence="1">Uncharacterized protein</fullName>
    </submittedName>
</protein>
<accession>A0A7U3ZMC1</accession>
<evidence type="ECO:0000313" key="1">
    <source>
        <dbReference type="EMBL" id="AEI49857.1"/>
    </source>
</evidence>
<dbReference type="KEGG" id="rsi:Runsl_3493"/>
<dbReference type="EMBL" id="CP002859">
    <property type="protein sequence ID" value="AEI49857.1"/>
    <property type="molecule type" value="Genomic_DNA"/>
</dbReference>
<reference evidence="1 2" key="2">
    <citation type="journal article" date="2012" name="Stand. Genomic Sci.">
        <title>Complete genome sequence of the aquatic bacterium Runella slithyformis type strain (LSU 4(T)).</title>
        <authorList>
            <person name="Copeland A."/>
            <person name="Zhang X."/>
            <person name="Misra M."/>
            <person name="Lapidus A."/>
            <person name="Nolan M."/>
            <person name="Lucas S."/>
            <person name="Deshpande S."/>
            <person name="Cheng J.F."/>
            <person name="Tapia R."/>
            <person name="Goodwin L.A."/>
            <person name="Pitluck S."/>
            <person name="Liolios K."/>
            <person name="Pagani I."/>
            <person name="Ivanova N."/>
            <person name="Mikhailova N."/>
            <person name="Pati A."/>
            <person name="Chen A."/>
            <person name="Palaniappan K."/>
            <person name="Land M."/>
            <person name="Hauser L."/>
            <person name="Pan C."/>
            <person name="Jeffries C.D."/>
            <person name="Detter J.C."/>
            <person name="Brambilla E.M."/>
            <person name="Rohde M."/>
            <person name="Djao O.D."/>
            <person name="Goker M."/>
            <person name="Sikorski J."/>
            <person name="Tindall B.J."/>
            <person name="Woyke T."/>
            <person name="Bristow J."/>
            <person name="Eisen J.A."/>
            <person name="Markowitz V."/>
            <person name="Hugenholtz P."/>
            <person name="Kyrpides N.C."/>
            <person name="Klenk H.P."/>
            <person name="Mavromatis K."/>
        </authorList>
    </citation>
    <scope>NUCLEOTIDE SEQUENCE [LARGE SCALE GENOMIC DNA]</scope>
    <source>
        <strain evidence="2">ATCC 29530 / DSM 19594 / LMG 11500 / NCIMB 11436 / LSU 4</strain>
    </source>
</reference>
<organism evidence="1 2">
    <name type="scientific">Runella slithyformis (strain ATCC 29530 / DSM 19594 / LMG 11500 / NCIMB 11436 / LSU 4)</name>
    <dbReference type="NCBI Taxonomy" id="761193"/>
    <lineage>
        <taxon>Bacteria</taxon>
        <taxon>Pseudomonadati</taxon>
        <taxon>Bacteroidota</taxon>
        <taxon>Cytophagia</taxon>
        <taxon>Cytophagales</taxon>
        <taxon>Spirosomataceae</taxon>
        <taxon>Runella</taxon>
    </lineage>
</organism>
<reference evidence="2" key="1">
    <citation type="submission" date="2011-06" db="EMBL/GenBank/DDBJ databases">
        <title>The complete genome of chromosome of Runella slithyformis DSM 19594.</title>
        <authorList>
            <consortium name="US DOE Joint Genome Institute (JGI-PGF)"/>
            <person name="Lucas S."/>
            <person name="Han J."/>
            <person name="Lapidus A."/>
            <person name="Bruce D."/>
            <person name="Goodwin L."/>
            <person name="Pitluck S."/>
            <person name="Peters L."/>
            <person name="Kyrpides N."/>
            <person name="Mavromatis K."/>
            <person name="Ivanova N."/>
            <person name="Ovchinnikova G."/>
            <person name="Zhang X."/>
            <person name="Misra M."/>
            <person name="Detter J.C."/>
            <person name="Tapia R."/>
            <person name="Han C."/>
            <person name="Land M."/>
            <person name="Hauser L."/>
            <person name="Markowitz V."/>
            <person name="Cheng J.-F."/>
            <person name="Hugenholtz P."/>
            <person name="Woyke T."/>
            <person name="Wu D."/>
            <person name="Tindall B."/>
            <person name="Faehrich R."/>
            <person name="Brambilla E."/>
            <person name="Klenk H.-P."/>
            <person name="Eisen J.A."/>
        </authorList>
    </citation>
    <scope>NUCLEOTIDE SEQUENCE [LARGE SCALE GENOMIC DNA]</scope>
    <source>
        <strain evidence="2">ATCC 29530 / DSM 19594 / LMG 11500 / NCIMB 11436 / LSU 4</strain>
    </source>
</reference>
<dbReference type="Proteomes" id="UP000000493">
    <property type="component" value="Chromosome"/>
</dbReference>
<gene>
    <name evidence="1" type="ordered locus">Runsl_3493</name>
</gene>
<evidence type="ECO:0000313" key="2">
    <source>
        <dbReference type="Proteomes" id="UP000000493"/>
    </source>
</evidence>
<dbReference type="AlphaFoldDB" id="A0A7U3ZMC1"/>
<name>A0A7U3ZMC1_RUNSL</name>
<keyword evidence="2" id="KW-1185">Reference proteome</keyword>
<proteinExistence type="predicted"/>